<feature type="non-terminal residue" evidence="1">
    <location>
        <position position="1"/>
    </location>
</feature>
<name>A0A7D9EC94_PARCT</name>
<proteinExistence type="predicted"/>
<dbReference type="AlphaFoldDB" id="A0A7D9EC94"/>
<accession>A0A7D9EC94</accession>
<sequence length="99" mass="11183">MHPGQGMAEEPDIDACSELKQKDEKAHIIECNENELSGVVESGTPYCRNKNKAICKLDPAICIKSSRLLATCYYHYSTRNFMIRTIRIQNNKMASSLLC</sequence>
<keyword evidence="2" id="KW-1185">Reference proteome</keyword>
<gene>
    <name evidence="1" type="ORF">PACLA_8A056030</name>
</gene>
<reference evidence="1" key="1">
    <citation type="submission" date="2020-04" db="EMBL/GenBank/DDBJ databases">
        <authorList>
            <person name="Alioto T."/>
            <person name="Alioto T."/>
            <person name="Gomez Garrido J."/>
        </authorList>
    </citation>
    <scope>NUCLEOTIDE SEQUENCE</scope>
    <source>
        <strain evidence="1">A484AB</strain>
    </source>
</reference>
<organism evidence="1 2">
    <name type="scientific">Paramuricea clavata</name>
    <name type="common">Red gorgonian</name>
    <name type="synonym">Violescent sea-whip</name>
    <dbReference type="NCBI Taxonomy" id="317549"/>
    <lineage>
        <taxon>Eukaryota</taxon>
        <taxon>Metazoa</taxon>
        <taxon>Cnidaria</taxon>
        <taxon>Anthozoa</taxon>
        <taxon>Octocorallia</taxon>
        <taxon>Malacalcyonacea</taxon>
        <taxon>Plexauridae</taxon>
        <taxon>Paramuricea</taxon>
    </lineage>
</organism>
<evidence type="ECO:0000313" key="1">
    <source>
        <dbReference type="EMBL" id="CAB4006977.1"/>
    </source>
</evidence>
<protein>
    <submittedName>
        <fullName evidence="1">Uncharacterized protein</fullName>
    </submittedName>
</protein>
<dbReference type="EMBL" id="CACRXK020005663">
    <property type="protein sequence ID" value="CAB4006977.1"/>
    <property type="molecule type" value="Genomic_DNA"/>
</dbReference>
<evidence type="ECO:0000313" key="2">
    <source>
        <dbReference type="Proteomes" id="UP001152795"/>
    </source>
</evidence>
<comment type="caution">
    <text evidence="1">The sequence shown here is derived from an EMBL/GenBank/DDBJ whole genome shotgun (WGS) entry which is preliminary data.</text>
</comment>
<dbReference type="Proteomes" id="UP001152795">
    <property type="component" value="Unassembled WGS sequence"/>
</dbReference>